<dbReference type="PRINTS" id="PR00081">
    <property type="entry name" value="GDHRDH"/>
</dbReference>
<dbReference type="InterPro" id="IPR036291">
    <property type="entry name" value="NAD(P)-bd_dom_sf"/>
</dbReference>
<dbReference type="GO" id="GO:0016491">
    <property type="term" value="F:oxidoreductase activity"/>
    <property type="evidence" value="ECO:0007669"/>
    <property type="project" value="UniProtKB-KW"/>
</dbReference>
<keyword evidence="2" id="KW-0521">NADP</keyword>
<evidence type="ECO:0000256" key="3">
    <source>
        <dbReference type="ARBA" id="ARBA00023002"/>
    </source>
</evidence>
<evidence type="ECO:0000256" key="2">
    <source>
        <dbReference type="ARBA" id="ARBA00022857"/>
    </source>
</evidence>
<dbReference type="Proteomes" id="UP000054560">
    <property type="component" value="Unassembled WGS sequence"/>
</dbReference>
<dbReference type="PANTHER" id="PTHR24320:SF282">
    <property type="entry name" value="WW DOMAIN-CONTAINING OXIDOREDUCTASE"/>
    <property type="match status" value="1"/>
</dbReference>
<comment type="similarity">
    <text evidence="1">Belongs to the short-chain dehydrogenases/reductases (SDR) family.</text>
</comment>
<gene>
    <name evidence="4" type="ORF">SARC_07613</name>
</gene>
<dbReference type="OrthoDB" id="191139at2759"/>
<dbReference type="Gene3D" id="3.40.50.720">
    <property type="entry name" value="NAD(P)-binding Rossmann-like Domain"/>
    <property type="match status" value="1"/>
</dbReference>
<dbReference type="AlphaFoldDB" id="A0A0L0FTJ9"/>
<dbReference type="GeneID" id="25908117"/>
<organism evidence="4 5">
    <name type="scientific">Sphaeroforma arctica JP610</name>
    <dbReference type="NCBI Taxonomy" id="667725"/>
    <lineage>
        <taxon>Eukaryota</taxon>
        <taxon>Ichthyosporea</taxon>
        <taxon>Ichthyophonida</taxon>
        <taxon>Sphaeroforma</taxon>
    </lineage>
</organism>
<evidence type="ECO:0000313" key="4">
    <source>
        <dbReference type="EMBL" id="KNC80019.1"/>
    </source>
</evidence>
<dbReference type="STRING" id="667725.A0A0L0FTJ9"/>
<name>A0A0L0FTJ9_9EUKA</name>
<dbReference type="EMBL" id="KQ242209">
    <property type="protein sequence ID" value="KNC80019.1"/>
    <property type="molecule type" value="Genomic_DNA"/>
</dbReference>
<dbReference type="RefSeq" id="XP_014153921.1">
    <property type="nucleotide sequence ID" value="XM_014298446.1"/>
</dbReference>
<protein>
    <submittedName>
        <fullName evidence="4">Uncharacterized protein</fullName>
    </submittedName>
</protein>
<keyword evidence="5" id="KW-1185">Reference proteome</keyword>
<dbReference type="PANTHER" id="PTHR24320">
    <property type="entry name" value="RETINOL DEHYDROGENASE"/>
    <property type="match status" value="1"/>
</dbReference>
<evidence type="ECO:0000256" key="1">
    <source>
        <dbReference type="ARBA" id="ARBA00006484"/>
    </source>
</evidence>
<dbReference type="eggNOG" id="KOG1208">
    <property type="taxonomic scope" value="Eukaryota"/>
</dbReference>
<reference evidence="4 5" key="1">
    <citation type="submission" date="2011-02" db="EMBL/GenBank/DDBJ databases">
        <title>The Genome Sequence of Sphaeroforma arctica JP610.</title>
        <authorList>
            <consortium name="The Broad Institute Genome Sequencing Platform"/>
            <person name="Russ C."/>
            <person name="Cuomo C."/>
            <person name="Young S.K."/>
            <person name="Zeng Q."/>
            <person name="Gargeya S."/>
            <person name="Alvarado L."/>
            <person name="Berlin A."/>
            <person name="Chapman S.B."/>
            <person name="Chen Z."/>
            <person name="Freedman E."/>
            <person name="Gellesch M."/>
            <person name="Goldberg J."/>
            <person name="Griggs A."/>
            <person name="Gujja S."/>
            <person name="Heilman E."/>
            <person name="Heiman D."/>
            <person name="Howarth C."/>
            <person name="Mehta T."/>
            <person name="Neiman D."/>
            <person name="Pearson M."/>
            <person name="Roberts A."/>
            <person name="Saif S."/>
            <person name="Shea T."/>
            <person name="Shenoy N."/>
            <person name="Sisk P."/>
            <person name="Stolte C."/>
            <person name="Sykes S."/>
            <person name="White J."/>
            <person name="Yandava C."/>
            <person name="Burger G."/>
            <person name="Gray M.W."/>
            <person name="Holland P.W.H."/>
            <person name="King N."/>
            <person name="Lang F.B.F."/>
            <person name="Roger A.J."/>
            <person name="Ruiz-Trillo I."/>
            <person name="Haas B."/>
            <person name="Nusbaum C."/>
            <person name="Birren B."/>
        </authorList>
    </citation>
    <scope>NUCLEOTIDE SEQUENCE [LARGE SCALE GENOMIC DNA]</scope>
    <source>
        <strain evidence="4 5">JP610</strain>
    </source>
</reference>
<keyword evidence="3" id="KW-0560">Oxidoreductase</keyword>
<dbReference type="Pfam" id="PF00106">
    <property type="entry name" value="adh_short"/>
    <property type="match status" value="1"/>
</dbReference>
<evidence type="ECO:0000313" key="5">
    <source>
        <dbReference type="Proteomes" id="UP000054560"/>
    </source>
</evidence>
<dbReference type="InterPro" id="IPR002347">
    <property type="entry name" value="SDR_fam"/>
</dbReference>
<proteinExistence type="inferred from homology"/>
<accession>A0A0L0FTJ9</accession>
<sequence length="299" mass="33251">MLHFYHSLVVVVTGGNSGIGQKTAQTFALFGAKVILPCRTMDKANKAKEEIELYCADKGVIATVVPMVMDLNDLTTVQKFSTELAGVVDHVDILMCNAGIMALRERTETVQLFEAQIGVNHLGHFALFRNLIGLLKKAPGGSHVVAVSSIAHYCAKNTDWIYYPKLELAEYEPWEGYGIAKMSNVLFAKELDERYAQDGIRGFSLHPGGIHTNLQSHVRIGTKIFWATVTPFVFKNQDQGAATSVFCAVSPKAMEHSGEYFSDCNVAKNTYEDWMNDTALREKLWQTSEQLTEEFVNSE</sequence>
<dbReference type="SUPFAM" id="SSF51735">
    <property type="entry name" value="NAD(P)-binding Rossmann-fold domains"/>
    <property type="match status" value="1"/>
</dbReference>